<keyword evidence="5 6" id="KW-0472">Membrane</keyword>
<evidence type="ECO:0000313" key="8">
    <source>
        <dbReference type="EMBL" id="ACI17803.1"/>
    </source>
</evidence>
<feature type="transmembrane region" description="Helical" evidence="6">
    <location>
        <begin position="40"/>
        <end position="65"/>
    </location>
</feature>
<dbReference type="EMBL" id="CP001145">
    <property type="protein sequence ID" value="ACI17803.1"/>
    <property type="molecule type" value="Genomic_DNA"/>
</dbReference>
<dbReference type="GO" id="GO:0005886">
    <property type="term" value="C:plasma membrane"/>
    <property type="evidence" value="ECO:0007669"/>
    <property type="project" value="UniProtKB-SubCell"/>
</dbReference>
<protein>
    <submittedName>
        <fullName evidence="8">Putative stress-responsive transcriptional regulator</fullName>
    </submittedName>
</protein>
<dbReference type="Pfam" id="PF04024">
    <property type="entry name" value="PspC"/>
    <property type="match status" value="1"/>
</dbReference>
<accession>B5Y6S5</accession>
<dbReference type="OrthoDB" id="7359894at2"/>
<dbReference type="STRING" id="309798.COPRO5265_0100"/>
<evidence type="ECO:0000256" key="4">
    <source>
        <dbReference type="ARBA" id="ARBA00022989"/>
    </source>
</evidence>
<dbReference type="eggNOG" id="COG1983">
    <property type="taxonomic scope" value="Bacteria"/>
</dbReference>
<evidence type="ECO:0000256" key="2">
    <source>
        <dbReference type="ARBA" id="ARBA00022475"/>
    </source>
</evidence>
<keyword evidence="9" id="KW-1185">Reference proteome</keyword>
<reference evidence="8 9" key="2">
    <citation type="journal article" date="2014" name="Genome Announc.">
        <title>Complete Genome Sequence of Coprothermobacter proteolyticus DSM 5265.</title>
        <authorList>
            <person name="Alexiev A."/>
            <person name="Coil D.A."/>
            <person name="Badger J.H."/>
            <person name="Enticknap J."/>
            <person name="Ward N."/>
            <person name="Robb F.T."/>
            <person name="Eisen J.A."/>
        </authorList>
    </citation>
    <scope>NUCLEOTIDE SEQUENCE [LARGE SCALE GENOMIC DNA]</scope>
    <source>
        <strain evidence="9">ATCC 35245 / DSM 5265 / OCM 4 / BT</strain>
    </source>
</reference>
<feature type="transmembrane region" description="Helical" evidence="6">
    <location>
        <begin position="109"/>
        <end position="133"/>
    </location>
</feature>
<comment type="subcellular location">
    <subcellularLocation>
        <location evidence="1">Cell membrane</location>
        <topology evidence="1">Single-pass membrane protein</topology>
    </subcellularLocation>
</comment>
<evidence type="ECO:0000259" key="7">
    <source>
        <dbReference type="Pfam" id="PF04024"/>
    </source>
</evidence>
<evidence type="ECO:0000313" key="9">
    <source>
        <dbReference type="Proteomes" id="UP000001732"/>
    </source>
</evidence>
<dbReference type="RefSeq" id="WP_012544455.1">
    <property type="nucleotide sequence ID" value="NC_011295.1"/>
</dbReference>
<evidence type="ECO:0000256" key="1">
    <source>
        <dbReference type="ARBA" id="ARBA00004162"/>
    </source>
</evidence>
<evidence type="ECO:0000256" key="3">
    <source>
        <dbReference type="ARBA" id="ARBA00022692"/>
    </source>
</evidence>
<dbReference type="HOGENOM" id="CLU_099432_0_1_9"/>
<organism evidence="8 9">
    <name type="scientific">Coprothermobacter proteolyticus (strain ATCC 35245 / DSM 5265 / OCM 4 / BT)</name>
    <dbReference type="NCBI Taxonomy" id="309798"/>
    <lineage>
        <taxon>Bacteria</taxon>
        <taxon>Pseudomonadati</taxon>
        <taxon>Coprothermobacterota</taxon>
        <taxon>Coprothermobacteria</taxon>
        <taxon>Coprothermobacterales</taxon>
        <taxon>Coprothermobacteraceae</taxon>
        <taxon>Coprothermobacter</taxon>
    </lineage>
</organism>
<keyword evidence="4 6" id="KW-1133">Transmembrane helix</keyword>
<dbReference type="InterPro" id="IPR052027">
    <property type="entry name" value="PspC"/>
</dbReference>
<feature type="transmembrane region" description="Helical" evidence="6">
    <location>
        <begin position="145"/>
        <end position="164"/>
    </location>
</feature>
<dbReference type="PANTHER" id="PTHR33885">
    <property type="entry name" value="PHAGE SHOCK PROTEIN C"/>
    <property type="match status" value="1"/>
</dbReference>
<proteinExistence type="predicted"/>
<dbReference type="KEGG" id="cpo:COPRO5265_0100"/>
<feature type="domain" description="Phage shock protein PspC N-terminal" evidence="7">
    <location>
        <begin position="9"/>
        <end position="67"/>
    </location>
</feature>
<reference evidence="9" key="1">
    <citation type="submission" date="2008-08" db="EMBL/GenBank/DDBJ databases">
        <title>The complete genome sequence of Coprothermobacter proteolyticus strain ATCC 5245 / DSM 5265 / BT.</title>
        <authorList>
            <person name="Dodson R.J."/>
            <person name="Durkin A.S."/>
            <person name="Wu M."/>
            <person name="Eisen J."/>
            <person name="Sutton G."/>
        </authorList>
    </citation>
    <scope>NUCLEOTIDE SEQUENCE [LARGE SCALE GENOMIC DNA]</scope>
    <source>
        <strain evidence="9">ATCC 35245 / DSM 5265 / OCM 4 / BT</strain>
    </source>
</reference>
<keyword evidence="3 6" id="KW-0812">Transmembrane</keyword>
<dbReference type="AlphaFoldDB" id="B5Y6S5"/>
<evidence type="ECO:0000256" key="6">
    <source>
        <dbReference type="SAM" id="Phobius"/>
    </source>
</evidence>
<dbReference type="Proteomes" id="UP000001732">
    <property type="component" value="Chromosome"/>
</dbReference>
<keyword evidence="2" id="KW-1003">Cell membrane</keyword>
<evidence type="ECO:0000256" key="5">
    <source>
        <dbReference type="ARBA" id="ARBA00023136"/>
    </source>
</evidence>
<dbReference type="PANTHER" id="PTHR33885:SF3">
    <property type="entry name" value="PHAGE SHOCK PROTEIN C"/>
    <property type="match status" value="1"/>
</dbReference>
<sequence length="178" mass="19585">MGNNSGGSKKLYRSRKNRIIGGVLGGLAEYLQVDVVLLRIIYLLLMFFGNFTFFTILYIIGWVIIPEQPKVSATLDGTSVEGYVEDVYSQYASSTAEEPGAEQHVSGKVVFGAILLVVGAVILFKNLSSYAIITIPRWMMPYFELARALALPVLLIVIGLVLLISHNQTQRQSKGADK</sequence>
<gene>
    <name evidence="8" type="primary">pspC</name>
    <name evidence="8" type="ordered locus">COPRO5265_0100</name>
</gene>
<dbReference type="InterPro" id="IPR007168">
    <property type="entry name" value="Phageshock_PspC_N"/>
</dbReference>
<name>B5Y6S5_COPPD</name>